<reference evidence="11" key="1">
    <citation type="submission" date="2015-08" db="EMBL/GenBank/DDBJ databases">
        <authorList>
            <person name="Babu N.S."/>
            <person name="Beckwith C.J."/>
            <person name="Beseler K.G."/>
            <person name="Brison A."/>
            <person name="Carone J.V."/>
            <person name="Caskin T.P."/>
            <person name="Diamond M."/>
            <person name="Durham M.E."/>
            <person name="Foxe J.M."/>
            <person name="Go M."/>
            <person name="Henderson B.A."/>
            <person name="Jones I.B."/>
            <person name="McGettigan J.A."/>
            <person name="Micheletti S.J."/>
            <person name="Nasrallah M.E."/>
            <person name="Ortiz D."/>
            <person name="Piller C.R."/>
            <person name="Privatt S.R."/>
            <person name="Schneider S.L."/>
            <person name="Sharp S."/>
            <person name="Smith T.C."/>
            <person name="Stanton J.D."/>
            <person name="Ullery H.E."/>
            <person name="Wilson R.J."/>
            <person name="Serrano M.G."/>
            <person name="Buck G."/>
            <person name="Lee V."/>
            <person name="Wang Y."/>
            <person name="Carvalho R."/>
            <person name="Voegtly L."/>
            <person name="Shi R."/>
            <person name="Duckworth R."/>
            <person name="Johnson A."/>
            <person name="Loviza R."/>
            <person name="Walstead R."/>
            <person name="Shah Z."/>
            <person name="Kiflezghi M."/>
            <person name="Wade K."/>
            <person name="Ball S.L."/>
            <person name="Bradley K.W."/>
            <person name="Asai D.J."/>
            <person name="Bowman C.A."/>
            <person name="Russell D.A."/>
            <person name="Pope W.H."/>
            <person name="Jacobs-Sera D."/>
            <person name="Hendrix R.W."/>
            <person name="Hatfull G.F."/>
        </authorList>
    </citation>
    <scope>NUCLEOTIDE SEQUENCE [LARGE SCALE GENOMIC DNA]</scope>
    <source>
        <strain evidence="11">JCM 19170</strain>
    </source>
</reference>
<dbReference type="AlphaFoldDB" id="A0A0K6ISE7"/>
<proteinExistence type="inferred from homology"/>
<evidence type="ECO:0000256" key="6">
    <source>
        <dbReference type="ARBA" id="ARBA00023235"/>
    </source>
</evidence>
<dbReference type="EMBL" id="CYHH01000002">
    <property type="protein sequence ID" value="CUB06004.1"/>
    <property type="molecule type" value="Genomic_DNA"/>
</dbReference>
<dbReference type="OrthoDB" id="14196at2"/>
<sequence length="261" mass="29149">MYAKLRTPVRAAVLGLGLVALPALAQNVAKVNGQPIPQIYMDVIVKEQVAQGLPDNEQLRQAVKDELIRRAVIAEQAKKAGLDKSPEVKAEMELARQGVLVRAYLKDFVAKNPVSEEEIKNAYEKIKTMYSGNELHTRHILVEKEDEAKDIIAKLNKGTSWDELAKQSKDTGSKDKGGDLGWVTPDMFVPDFGTALGKMQKGETSKTPVKTQFGYHVIRVDDVRPQTPPPLEQIRPQIEQQLQQQKIQKHLEELVAKAKVE</sequence>
<dbReference type="Gene3D" id="1.10.8.1040">
    <property type="match status" value="1"/>
</dbReference>
<evidence type="ECO:0000256" key="4">
    <source>
        <dbReference type="ARBA" id="ARBA00022729"/>
    </source>
</evidence>
<accession>A0A0K6ISE7</accession>
<evidence type="ECO:0000256" key="1">
    <source>
        <dbReference type="ARBA" id="ARBA00000971"/>
    </source>
</evidence>
<evidence type="ECO:0000259" key="9">
    <source>
        <dbReference type="PROSITE" id="PS50198"/>
    </source>
</evidence>
<dbReference type="RefSeq" id="WP_055422950.1">
    <property type="nucleotide sequence ID" value="NZ_CYHH01000002.1"/>
</dbReference>
<evidence type="ECO:0000256" key="2">
    <source>
        <dbReference type="ARBA" id="ARBA00007656"/>
    </source>
</evidence>
<feature type="signal peptide" evidence="8">
    <location>
        <begin position="1"/>
        <end position="25"/>
    </location>
</feature>
<keyword evidence="5 7" id="KW-0697">Rotamase</keyword>
<keyword evidence="6 7" id="KW-0413">Isomerase</keyword>
<dbReference type="InterPro" id="IPR027304">
    <property type="entry name" value="Trigger_fact/SurA_dom_sf"/>
</dbReference>
<dbReference type="PROSITE" id="PS50198">
    <property type="entry name" value="PPIC_PPIASE_2"/>
    <property type="match status" value="1"/>
</dbReference>
<dbReference type="GO" id="GO:0003755">
    <property type="term" value="F:peptidyl-prolyl cis-trans isomerase activity"/>
    <property type="evidence" value="ECO:0007669"/>
    <property type="project" value="UniProtKB-KW"/>
</dbReference>
<dbReference type="InterPro" id="IPR046357">
    <property type="entry name" value="PPIase_dom_sf"/>
</dbReference>
<evidence type="ECO:0000313" key="10">
    <source>
        <dbReference type="EMBL" id="CUB06004.1"/>
    </source>
</evidence>
<evidence type="ECO:0000256" key="3">
    <source>
        <dbReference type="ARBA" id="ARBA00013194"/>
    </source>
</evidence>
<evidence type="ECO:0000256" key="8">
    <source>
        <dbReference type="SAM" id="SignalP"/>
    </source>
</evidence>
<comment type="similarity">
    <text evidence="2">Belongs to the PpiC/parvulin rotamase family.</text>
</comment>
<dbReference type="InterPro" id="IPR000297">
    <property type="entry name" value="PPIase_PpiC"/>
</dbReference>
<dbReference type="EC" id="5.2.1.8" evidence="3"/>
<name>A0A0K6ISE7_9PROT</name>
<comment type="catalytic activity">
    <reaction evidence="1">
        <text>[protein]-peptidylproline (omega=180) = [protein]-peptidylproline (omega=0)</text>
        <dbReference type="Rhea" id="RHEA:16237"/>
        <dbReference type="Rhea" id="RHEA-COMP:10747"/>
        <dbReference type="Rhea" id="RHEA-COMP:10748"/>
        <dbReference type="ChEBI" id="CHEBI:83833"/>
        <dbReference type="ChEBI" id="CHEBI:83834"/>
        <dbReference type="EC" id="5.2.1.8"/>
    </reaction>
</comment>
<dbReference type="InterPro" id="IPR050245">
    <property type="entry name" value="PrsA_foldase"/>
</dbReference>
<dbReference type="SUPFAM" id="SSF54534">
    <property type="entry name" value="FKBP-like"/>
    <property type="match status" value="1"/>
</dbReference>
<dbReference type="Pfam" id="PF13145">
    <property type="entry name" value="Rotamase_2"/>
    <property type="match status" value="1"/>
</dbReference>
<dbReference type="Gene3D" id="3.10.50.40">
    <property type="match status" value="1"/>
</dbReference>
<evidence type="ECO:0000256" key="5">
    <source>
        <dbReference type="ARBA" id="ARBA00023110"/>
    </source>
</evidence>
<feature type="chain" id="PRO_5007775563" description="peptidylprolyl isomerase" evidence="8">
    <location>
        <begin position="26"/>
        <end position="261"/>
    </location>
</feature>
<evidence type="ECO:0000313" key="11">
    <source>
        <dbReference type="Proteomes" id="UP000182108"/>
    </source>
</evidence>
<feature type="domain" description="PpiC" evidence="9">
    <location>
        <begin position="132"/>
        <end position="222"/>
    </location>
</feature>
<keyword evidence="11" id="KW-1185">Reference proteome</keyword>
<organism evidence="10 11">
    <name type="scientific">Tepidiphilus thermophilus</name>
    <dbReference type="NCBI Taxonomy" id="876478"/>
    <lineage>
        <taxon>Bacteria</taxon>
        <taxon>Pseudomonadati</taxon>
        <taxon>Pseudomonadota</taxon>
        <taxon>Hydrogenophilia</taxon>
        <taxon>Hydrogenophilales</taxon>
        <taxon>Hydrogenophilaceae</taxon>
        <taxon>Tepidiphilus</taxon>
    </lineage>
</organism>
<evidence type="ECO:0000256" key="7">
    <source>
        <dbReference type="PROSITE-ProRule" id="PRU00278"/>
    </source>
</evidence>
<dbReference type="PANTHER" id="PTHR47245">
    <property type="entry name" value="PEPTIDYLPROLYL ISOMERASE"/>
    <property type="match status" value="1"/>
</dbReference>
<protein>
    <recommendedName>
        <fullName evidence="3">peptidylprolyl isomerase</fullName>
        <ecNumber evidence="3">5.2.1.8</ecNumber>
    </recommendedName>
</protein>
<keyword evidence="4 8" id="KW-0732">Signal</keyword>
<dbReference type="Proteomes" id="UP000182108">
    <property type="component" value="Unassembled WGS sequence"/>
</dbReference>
<dbReference type="SUPFAM" id="SSF109998">
    <property type="entry name" value="Triger factor/SurA peptide-binding domain-like"/>
    <property type="match status" value="1"/>
</dbReference>
<dbReference type="PANTHER" id="PTHR47245:SF1">
    <property type="entry name" value="FOLDASE PROTEIN PRSA"/>
    <property type="match status" value="1"/>
</dbReference>
<gene>
    <name evidence="10" type="ORF">Ga0061068_102243</name>
</gene>